<evidence type="ECO:0000313" key="3">
    <source>
        <dbReference type="EMBL" id="SEV80813.1"/>
    </source>
</evidence>
<evidence type="ECO:0000313" key="6">
    <source>
        <dbReference type="Proteomes" id="UP000250136"/>
    </source>
</evidence>
<dbReference type="PANTHER" id="PTHR43657:SF1">
    <property type="entry name" value="ALTERED INHERITANCE OF MITOCHONDRIA PROTEIN 24, MITOCHONDRIAL"/>
    <property type="match status" value="1"/>
</dbReference>
<sequence>MKYEIRHRPSFSLLEVELERGEAIQAESGAMVHMSPTIKLETKAKGGVFGALKRSVLGGESFFINTFRAEDGPGSVGLAPAYPGDIEVFELDGTLYAQSGAFLAGSEGISIDTKWGGAKTFFGREGLFLLKMTGRGLVFLSSFGAIYKKELHNERFVIDTGHMVAFSEGLDFSIKRVGGLKSTLFSGEGLVAEFYGTGTLYIQTRSVDSFIGWIAPHLPTKRE</sequence>
<dbReference type="STRING" id="277988.SAMN05216170_0020"/>
<dbReference type="GeneID" id="33334676"/>
<protein>
    <submittedName>
        <fullName evidence="1">TIGR00266 family protein</fullName>
    </submittedName>
</protein>
<evidence type="ECO:0000313" key="1">
    <source>
        <dbReference type="EMBL" id="ASJ13122.1"/>
    </source>
</evidence>
<reference evidence="2 4" key="1">
    <citation type="submission" date="2015-08" db="EMBL/GenBank/DDBJ databases">
        <title>Thermococcus thioreducens DSM 14981 genome sequencing.</title>
        <authorList>
            <person name="Hong S.-J."/>
            <person name="Kim M.-C."/>
            <person name="Shin J.-H."/>
        </authorList>
    </citation>
    <scope>NUCLEOTIDE SEQUENCE [LARGE SCALE GENOMIC DNA]</scope>
    <source>
        <strain evidence="2 4">DSM 14981</strain>
    </source>
</reference>
<dbReference type="KEGG" id="ttd:A3L14_09580"/>
<organism evidence="2 4">
    <name type="scientific">Thermococcus thioreducens</name>
    <dbReference type="NCBI Taxonomy" id="277988"/>
    <lineage>
        <taxon>Archaea</taxon>
        <taxon>Methanobacteriati</taxon>
        <taxon>Methanobacteriota</taxon>
        <taxon>Thermococci</taxon>
        <taxon>Thermococcales</taxon>
        <taxon>Thermococcaceae</taxon>
        <taxon>Thermococcus</taxon>
    </lineage>
</organism>
<dbReference type="EMBL" id="CP015105">
    <property type="protein sequence ID" value="ASJ13122.1"/>
    <property type="molecule type" value="Genomic_DNA"/>
</dbReference>
<dbReference type="InterPro" id="IPR036983">
    <property type="entry name" value="AIM24_sf"/>
</dbReference>
<dbReference type="Pfam" id="PF01987">
    <property type="entry name" value="AIM24"/>
    <property type="match status" value="1"/>
</dbReference>
<reference evidence="3 5" key="3">
    <citation type="submission" date="2016-10" db="EMBL/GenBank/DDBJ databases">
        <authorList>
            <person name="de Groot N.N."/>
        </authorList>
    </citation>
    <scope>NUCLEOTIDE SEQUENCE [LARGE SCALE GENOMIC DNA]</scope>
    <source>
        <strain evidence="3 5">OGL-20</strain>
    </source>
</reference>
<dbReference type="InterPro" id="IPR016031">
    <property type="entry name" value="Trp_RNA-bd_attenuator-like_dom"/>
</dbReference>
<dbReference type="Gene3D" id="3.60.160.10">
    <property type="entry name" value="Mitochondrial biogenesis AIM24"/>
    <property type="match status" value="1"/>
</dbReference>
<dbReference type="AlphaFoldDB" id="A0A0Q2RCI3"/>
<evidence type="ECO:0000313" key="5">
    <source>
        <dbReference type="Proteomes" id="UP000182125"/>
    </source>
</evidence>
<dbReference type="OrthoDB" id="7592at2157"/>
<dbReference type="EMBL" id="LIXN01000020">
    <property type="protein sequence ID" value="KQH81630.1"/>
    <property type="molecule type" value="Genomic_DNA"/>
</dbReference>
<accession>A0A0Q2RCI3</accession>
<evidence type="ECO:0000313" key="4">
    <source>
        <dbReference type="Proteomes" id="UP000051862"/>
    </source>
</evidence>
<dbReference type="PANTHER" id="PTHR43657">
    <property type="entry name" value="TRYPTOPHAN RNA-BINDING ATTENUATOR PROTEIN-LIKE PROTEIN"/>
    <property type="match status" value="1"/>
</dbReference>
<dbReference type="InterPro" id="IPR002838">
    <property type="entry name" value="AIM24"/>
</dbReference>
<dbReference type="RefSeq" id="WP_055430202.1">
    <property type="nucleotide sequence ID" value="NZ_CP015105.1"/>
</dbReference>
<evidence type="ECO:0000313" key="2">
    <source>
        <dbReference type="EMBL" id="KQH81630.1"/>
    </source>
</evidence>
<dbReference type="EMBL" id="FOIW01000001">
    <property type="protein sequence ID" value="SEV80813.1"/>
    <property type="molecule type" value="Genomic_DNA"/>
</dbReference>
<reference evidence="1 6" key="2">
    <citation type="submission" date="2016-04" db="EMBL/GenBank/DDBJ databases">
        <title>Complete genome sequence of Thermococcus thioreducens type strain OGL-20P.</title>
        <authorList>
            <person name="Oger P.M."/>
        </authorList>
    </citation>
    <scope>NUCLEOTIDE SEQUENCE [LARGE SCALE GENOMIC DNA]</scope>
    <source>
        <strain evidence="1 6">OGL-20P</strain>
    </source>
</reference>
<dbReference type="PATRIC" id="fig|277988.4.peg.2195"/>
<gene>
    <name evidence="1" type="ORF">A3L14_09580</name>
    <name evidence="2" type="ORF">AMR53_10455</name>
    <name evidence="3" type="ORF">SAMN05216170_0020</name>
</gene>
<keyword evidence="6" id="KW-1185">Reference proteome</keyword>
<proteinExistence type="predicted"/>
<dbReference type="Proteomes" id="UP000182125">
    <property type="component" value="Unassembled WGS sequence"/>
</dbReference>
<dbReference type="NCBIfam" id="TIGR00266">
    <property type="entry name" value="TIGR00266 family protein"/>
    <property type="match status" value="1"/>
</dbReference>
<dbReference type="Proteomes" id="UP000051862">
    <property type="component" value="Unassembled WGS sequence"/>
</dbReference>
<dbReference type="SUPFAM" id="SSF51219">
    <property type="entry name" value="TRAP-like"/>
    <property type="match status" value="1"/>
</dbReference>
<dbReference type="Proteomes" id="UP000250136">
    <property type="component" value="Chromosome"/>
</dbReference>
<name>A0A0Q2RCI3_9EURY</name>